<accession>A0AAU9JK38</accession>
<name>A0AAU9JK38_9CILI</name>
<proteinExistence type="inferred from homology"/>
<feature type="binding site" evidence="4">
    <location>
        <begin position="127"/>
        <end position="130"/>
    </location>
    <ligand>
        <name>GTP</name>
        <dbReference type="ChEBI" id="CHEBI:37565"/>
    </ligand>
</feature>
<evidence type="ECO:0000256" key="2">
    <source>
        <dbReference type="ARBA" id="ARBA00022741"/>
    </source>
</evidence>
<keyword evidence="5" id="KW-0479">Metal-binding</keyword>
<dbReference type="GO" id="GO:0005525">
    <property type="term" value="F:GTP binding"/>
    <property type="evidence" value="ECO:0007669"/>
    <property type="project" value="UniProtKB-KW"/>
</dbReference>
<evidence type="ECO:0000256" key="5">
    <source>
        <dbReference type="PIRSR" id="PIRSR606689-2"/>
    </source>
</evidence>
<keyword evidence="5" id="KW-0460">Magnesium</keyword>
<dbReference type="PRINTS" id="PR00328">
    <property type="entry name" value="SAR1GTPBP"/>
</dbReference>
<dbReference type="SMART" id="SM00178">
    <property type="entry name" value="SAR"/>
    <property type="match status" value="1"/>
</dbReference>
<dbReference type="Proteomes" id="UP001162131">
    <property type="component" value="Unassembled WGS sequence"/>
</dbReference>
<gene>
    <name evidence="6" type="ORF">BSTOLATCC_MIC41894</name>
</gene>
<dbReference type="Pfam" id="PF00025">
    <property type="entry name" value="Arf"/>
    <property type="match status" value="1"/>
</dbReference>
<keyword evidence="7" id="KW-1185">Reference proteome</keyword>
<keyword evidence="2 4" id="KW-0547">Nucleotide-binding</keyword>
<dbReference type="AlphaFoldDB" id="A0AAU9JK38"/>
<dbReference type="PROSITE" id="PS51417">
    <property type="entry name" value="ARF"/>
    <property type="match status" value="1"/>
</dbReference>
<dbReference type="SMART" id="SM00177">
    <property type="entry name" value="ARF"/>
    <property type="match status" value="1"/>
</dbReference>
<evidence type="ECO:0000313" key="7">
    <source>
        <dbReference type="Proteomes" id="UP001162131"/>
    </source>
</evidence>
<dbReference type="FunFam" id="3.40.50.300:FF:001166">
    <property type="entry name" value="ADP-ribosylation factor D"/>
    <property type="match status" value="1"/>
</dbReference>
<dbReference type="InterPro" id="IPR024156">
    <property type="entry name" value="Small_GTPase_ARF"/>
</dbReference>
<organism evidence="6 7">
    <name type="scientific">Blepharisma stoltei</name>
    <dbReference type="NCBI Taxonomy" id="1481888"/>
    <lineage>
        <taxon>Eukaryota</taxon>
        <taxon>Sar</taxon>
        <taxon>Alveolata</taxon>
        <taxon>Ciliophora</taxon>
        <taxon>Postciliodesmatophora</taxon>
        <taxon>Heterotrichea</taxon>
        <taxon>Heterotrichida</taxon>
        <taxon>Blepharismidae</taxon>
        <taxon>Blepharisma</taxon>
    </lineage>
</organism>
<reference evidence="6" key="1">
    <citation type="submission" date="2021-09" db="EMBL/GenBank/DDBJ databases">
        <authorList>
            <consortium name="AG Swart"/>
            <person name="Singh M."/>
            <person name="Singh A."/>
            <person name="Seah K."/>
            <person name="Emmerich C."/>
        </authorList>
    </citation>
    <scope>NUCLEOTIDE SEQUENCE</scope>
    <source>
        <strain evidence="6">ATCC30299</strain>
    </source>
</reference>
<evidence type="ECO:0000256" key="3">
    <source>
        <dbReference type="ARBA" id="ARBA00023134"/>
    </source>
</evidence>
<keyword evidence="3 4" id="KW-0342">GTP-binding</keyword>
<evidence type="ECO:0000256" key="4">
    <source>
        <dbReference type="PIRSR" id="PIRSR606689-1"/>
    </source>
</evidence>
<comment type="similarity">
    <text evidence="1">Belongs to the small GTPase superfamily. Arf family.</text>
</comment>
<feature type="binding site" evidence="4">
    <location>
        <begin position="25"/>
        <end position="32"/>
    </location>
    <ligand>
        <name>GTP</name>
        <dbReference type="ChEBI" id="CHEBI:37565"/>
    </ligand>
</feature>
<dbReference type="SUPFAM" id="SSF52540">
    <property type="entry name" value="P-loop containing nucleoside triphosphate hydrolases"/>
    <property type="match status" value="1"/>
</dbReference>
<evidence type="ECO:0008006" key="8">
    <source>
        <dbReference type="Google" id="ProtNLM"/>
    </source>
</evidence>
<feature type="binding site" evidence="5">
    <location>
        <position position="32"/>
    </location>
    <ligand>
        <name>Mg(2+)</name>
        <dbReference type="ChEBI" id="CHEBI:18420"/>
    </ligand>
</feature>
<dbReference type="EMBL" id="CAJZBQ010000041">
    <property type="protein sequence ID" value="CAG9326620.1"/>
    <property type="molecule type" value="Genomic_DNA"/>
</dbReference>
<dbReference type="GO" id="GO:0003924">
    <property type="term" value="F:GTPase activity"/>
    <property type="evidence" value="ECO:0007669"/>
    <property type="project" value="InterPro"/>
</dbReference>
<comment type="caution">
    <text evidence="6">The sequence shown here is derived from an EMBL/GenBank/DDBJ whole genome shotgun (WGS) entry which is preliminary data.</text>
</comment>
<sequence>MGEKMSKMNHARWFGKNHRRVLCLGLQGSGKSTLTQFLSSQYPRAAKPLPELGCYKFKVDKFTIAFYDLKGDAQSRFFWRHHFEGSQGIIFVVDMSNADNIQLSKATLQELLRDDLLRGLPFLIVANKKDISNDFTEEQLTDMLELDRSKKEQWEIVKACATTGEGLREGLLWLLARMAPV</sequence>
<dbReference type="PANTHER" id="PTHR11711">
    <property type="entry name" value="ADP RIBOSYLATION FACTOR-RELATED"/>
    <property type="match status" value="1"/>
</dbReference>
<dbReference type="GO" id="GO:0046872">
    <property type="term" value="F:metal ion binding"/>
    <property type="evidence" value="ECO:0007669"/>
    <property type="project" value="UniProtKB-KW"/>
</dbReference>
<dbReference type="InterPro" id="IPR027417">
    <property type="entry name" value="P-loop_NTPase"/>
</dbReference>
<evidence type="ECO:0000256" key="1">
    <source>
        <dbReference type="ARBA" id="ARBA00010290"/>
    </source>
</evidence>
<dbReference type="Gene3D" id="3.40.50.300">
    <property type="entry name" value="P-loop containing nucleotide triphosphate hydrolases"/>
    <property type="match status" value="1"/>
</dbReference>
<evidence type="ECO:0000313" key="6">
    <source>
        <dbReference type="EMBL" id="CAG9326620.1"/>
    </source>
</evidence>
<feature type="binding site" evidence="4">
    <location>
        <position position="71"/>
    </location>
    <ligand>
        <name>GTP</name>
        <dbReference type="ChEBI" id="CHEBI:37565"/>
    </ligand>
</feature>
<protein>
    <recommendedName>
        <fullName evidence="8">ADP-ribosylation factor</fullName>
    </recommendedName>
</protein>
<dbReference type="InterPro" id="IPR006689">
    <property type="entry name" value="Small_GTPase_ARF/SAR"/>
</dbReference>